<proteinExistence type="predicted"/>
<accession>A0A163D9B3</accession>
<organism evidence="1 2">
    <name type="scientific">Paenibacillus glucanolyticus</name>
    <dbReference type="NCBI Taxonomy" id="59843"/>
    <lineage>
        <taxon>Bacteria</taxon>
        <taxon>Bacillati</taxon>
        <taxon>Bacillota</taxon>
        <taxon>Bacilli</taxon>
        <taxon>Bacillales</taxon>
        <taxon>Paenibacillaceae</taxon>
        <taxon>Paenibacillus</taxon>
    </lineage>
</organism>
<protein>
    <submittedName>
        <fullName evidence="1">Uncharacterized protein</fullName>
    </submittedName>
</protein>
<reference evidence="1" key="1">
    <citation type="journal article" date="2016" name="Genome Announc.">
        <title>Draft genomes of two strains of Paenibacillus glucanolyticus with capability to degrade lignocellulose.</title>
        <authorList>
            <person name="Mathews S.L."/>
            <person name="Pawlak J."/>
            <person name="Grunden A.M."/>
        </authorList>
    </citation>
    <scope>NUCLEOTIDE SEQUENCE [LARGE SCALE GENOMIC DNA]</scope>
    <source>
        <strain evidence="1">SLM1</strain>
    </source>
</reference>
<sequence length="100" mass="11604">MIKSIINIEYFLKNTKIDFKKGILVNSLVRNYLYADNNPMFHVKIFVLQRRRRNHAGEAKAVPFVPGFQPYHRIIRNLGATGIGSMIRMRSDGLQNKDLN</sequence>
<dbReference type="Proteomes" id="UP000076796">
    <property type="component" value="Unassembled WGS sequence"/>
</dbReference>
<gene>
    <name evidence="1" type="ORF">AWU65_00175</name>
</gene>
<evidence type="ECO:0000313" key="2">
    <source>
        <dbReference type="Proteomes" id="UP000076796"/>
    </source>
</evidence>
<dbReference type="AlphaFoldDB" id="A0A163D9B3"/>
<evidence type="ECO:0000313" key="1">
    <source>
        <dbReference type="EMBL" id="KZS43079.1"/>
    </source>
</evidence>
<comment type="caution">
    <text evidence="1">The sequence shown here is derived from an EMBL/GenBank/DDBJ whole genome shotgun (WGS) entry which is preliminary data.</text>
</comment>
<dbReference type="EMBL" id="LWMH01000003">
    <property type="protein sequence ID" value="KZS43079.1"/>
    <property type="molecule type" value="Genomic_DNA"/>
</dbReference>
<name>A0A163D9B3_9BACL</name>
<keyword evidence="2" id="KW-1185">Reference proteome</keyword>